<dbReference type="PANTHER" id="PTHR11544">
    <property type="entry name" value="COLD SHOCK DOMAIN CONTAINING PROTEINS"/>
    <property type="match status" value="1"/>
</dbReference>
<keyword evidence="2" id="KW-0963">Cytoplasm</keyword>
<dbReference type="RefSeq" id="WP_352065697.1">
    <property type="nucleotide sequence ID" value="NZ_JBEOYA010000039.1"/>
</dbReference>
<feature type="domain" description="CSD" evidence="3">
    <location>
        <begin position="1"/>
        <end position="66"/>
    </location>
</feature>
<comment type="caution">
    <text evidence="4">The sequence shown here is derived from an EMBL/GenBank/DDBJ whole genome shotgun (WGS) entry which is preliminary data.</text>
</comment>
<dbReference type="Pfam" id="PF00313">
    <property type="entry name" value="CSD"/>
    <property type="match status" value="1"/>
</dbReference>
<dbReference type="SMART" id="SM00357">
    <property type="entry name" value="CSP"/>
    <property type="match status" value="1"/>
</dbReference>
<evidence type="ECO:0000256" key="1">
    <source>
        <dbReference type="ARBA" id="ARBA00004496"/>
    </source>
</evidence>
<protein>
    <submittedName>
        <fullName evidence="4">Cold-shock protein</fullName>
    </submittedName>
</protein>
<dbReference type="PRINTS" id="PR00050">
    <property type="entry name" value="COLDSHOCK"/>
</dbReference>
<keyword evidence="5" id="KW-1185">Reference proteome</keyword>
<dbReference type="Gene3D" id="2.40.50.140">
    <property type="entry name" value="Nucleic acid-binding proteins"/>
    <property type="match status" value="1"/>
</dbReference>
<dbReference type="Proteomes" id="UP001470023">
    <property type="component" value="Unassembled WGS sequence"/>
</dbReference>
<dbReference type="CDD" id="cd04458">
    <property type="entry name" value="CSP_CDS"/>
    <property type="match status" value="1"/>
</dbReference>
<evidence type="ECO:0000259" key="3">
    <source>
        <dbReference type="PROSITE" id="PS51857"/>
    </source>
</evidence>
<dbReference type="InterPro" id="IPR011129">
    <property type="entry name" value="CSD"/>
</dbReference>
<dbReference type="InterPro" id="IPR012340">
    <property type="entry name" value="NA-bd_OB-fold"/>
</dbReference>
<proteinExistence type="predicted"/>
<organism evidence="4 5">
    <name type="scientific">Streptomyces sp. 900105245</name>
    <dbReference type="NCBI Taxonomy" id="3154379"/>
    <lineage>
        <taxon>Bacteria</taxon>
        <taxon>Bacillati</taxon>
        <taxon>Actinomycetota</taxon>
        <taxon>Actinomycetes</taxon>
        <taxon>Kitasatosporales</taxon>
        <taxon>Streptomycetaceae</taxon>
        <taxon>Streptomyces</taxon>
    </lineage>
</organism>
<dbReference type="PROSITE" id="PS51857">
    <property type="entry name" value="CSD_2"/>
    <property type="match status" value="1"/>
</dbReference>
<dbReference type="SUPFAM" id="SSF50249">
    <property type="entry name" value="Nucleic acid-binding proteins"/>
    <property type="match status" value="1"/>
</dbReference>
<dbReference type="InterPro" id="IPR050181">
    <property type="entry name" value="Cold_shock_domain"/>
</dbReference>
<dbReference type="PIRSF" id="PIRSF002599">
    <property type="entry name" value="Cold_shock_A"/>
    <property type="match status" value="1"/>
</dbReference>
<dbReference type="InterPro" id="IPR012156">
    <property type="entry name" value="Cold_shock_CspA"/>
</dbReference>
<comment type="subcellular location">
    <subcellularLocation>
        <location evidence="1">Cytoplasm</location>
    </subcellularLocation>
</comment>
<dbReference type="EMBL" id="JBEPAZ010000065">
    <property type="protein sequence ID" value="MER6433658.1"/>
    <property type="molecule type" value="Genomic_DNA"/>
</dbReference>
<reference evidence="4 5" key="1">
    <citation type="submission" date="2024-06" db="EMBL/GenBank/DDBJ databases">
        <title>The Natural Products Discovery Center: Release of the First 8490 Sequenced Strains for Exploring Actinobacteria Biosynthetic Diversity.</title>
        <authorList>
            <person name="Kalkreuter E."/>
            <person name="Kautsar S.A."/>
            <person name="Yang D."/>
            <person name="Bader C.D."/>
            <person name="Teijaro C.N."/>
            <person name="Fluegel L."/>
            <person name="Davis C.M."/>
            <person name="Simpson J.R."/>
            <person name="Lauterbach L."/>
            <person name="Steele A.D."/>
            <person name="Gui C."/>
            <person name="Meng S."/>
            <person name="Li G."/>
            <person name="Viehrig K."/>
            <person name="Ye F."/>
            <person name="Su P."/>
            <person name="Kiefer A.F."/>
            <person name="Nichols A."/>
            <person name="Cepeda A.J."/>
            <person name="Yan W."/>
            <person name="Fan B."/>
            <person name="Jiang Y."/>
            <person name="Adhikari A."/>
            <person name="Zheng C.-J."/>
            <person name="Schuster L."/>
            <person name="Cowan T.M."/>
            <person name="Smanski M.J."/>
            <person name="Chevrette M.G."/>
            <person name="De Carvalho L.P.S."/>
            <person name="Shen B."/>
        </authorList>
    </citation>
    <scope>NUCLEOTIDE SEQUENCE [LARGE SCALE GENOMIC DNA]</scope>
    <source>
        <strain evidence="4 5">NPDC001166</strain>
    </source>
</reference>
<dbReference type="InterPro" id="IPR002059">
    <property type="entry name" value="CSP_DNA-bd"/>
</dbReference>
<evidence type="ECO:0000256" key="2">
    <source>
        <dbReference type="ARBA" id="ARBA00022490"/>
    </source>
</evidence>
<evidence type="ECO:0000313" key="5">
    <source>
        <dbReference type="Proteomes" id="UP001470023"/>
    </source>
</evidence>
<gene>
    <name evidence="4" type="ORF">ABT272_38960</name>
</gene>
<evidence type="ECO:0000313" key="4">
    <source>
        <dbReference type="EMBL" id="MER6433658.1"/>
    </source>
</evidence>
<name>A0ABV1UIU5_9ACTN</name>
<accession>A0ABV1UIU5</accession>
<sequence>MATGTVKWFDAEKGFGLISPDDGGPEVYAHRSAVNTGGLGVFGENVRVAYHLIVGVRGPTAANITVVG</sequence>